<feature type="region of interest" description="Disordered" evidence="1">
    <location>
        <begin position="194"/>
        <end position="224"/>
    </location>
</feature>
<evidence type="ECO:0000313" key="3">
    <source>
        <dbReference type="Proteomes" id="UP001415857"/>
    </source>
</evidence>
<proteinExistence type="predicted"/>
<feature type="region of interest" description="Disordered" evidence="1">
    <location>
        <begin position="96"/>
        <end position="157"/>
    </location>
</feature>
<feature type="compositionally biased region" description="Basic and acidic residues" evidence="1">
    <location>
        <begin position="137"/>
        <end position="146"/>
    </location>
</feature>
<dbReference type="PANTHER" id="PTHR35459">
    <property type="entry name" value="T1N6.14 PROTEIN"/>
    <property type="match status" value="1"/>
</dbReference>
<accession>A0AAP0X9F0</accession>
<reference evidence="2 3" key="1">
    <citation type="journal article" date="2024" name="Plant J.">
        <title>Genome sequences and population genomics reveal climatic adaptation and genomic divergence between two closely related sweetgum species.</title>
        <authorList>
            <person name="Xu W.Q."/>
            <person name="Ren C.Q."/>
            <person name="Zhang X.Y."/>
            <person name="Comes H.P."/>
            <person name="Liu X.H."/>
            <person name="Li Y.G."/>
            <person name="Kettle C.J."/>
            <person name="Jalonen R."/>
            <person name="Gaisberger H."/>
            <person name="Ma Y.Z."/>
            <person name="Qiu Y.X."/>
        </authorList>
    </citation>
    <scope>NUCLEOTIDE SEQUENCE [LARGE SCALE GENOMIC DNA]</scope>
    <source>
        <strain evidence="2">Hangzhou</strain>
    </source>
</reference>
<gene>
    <name evidence="2" type="ORF">L1049_019768</name>
</gene>
<feature type="compositionally biased region" description="Polar residues" evidence="1">
    <location>
        <begin position="9"/>
        <end position="25"/>
    </location>
</feature>
<comment type="caution">
    <text evidence="2">The sequence shown here is derived from an EMBL/GenBank/DDBJ whole genome shotgun (WGS) entry which is preliminary data.</text>
</comment>
<organism evidence="2 3">
    <name type="scientific">Liquidambar formosana</name>
    <name type="common">Formosan gum</name>
    <dbReference type="NCBI Taxonomy" id="63359"/>
    <lineage>
        <taxon>Eukaryota</taxon>
        <taxon>Viridiplantae</taxon>
        <taxon>Streptophyta</taxon>
        <taxon>Embryophyta</taxon>
        <taxon>Tracheophyta</taxon>
        <taxon>Spermatophyta</taxon>
        <taxon>Magnoliopsida</taxon>
        <taxon>eudicotyledons</taxon>
        <taxon>Gunneridae</taxon>
        <taxon>Pentapetalae</taxon>
        <taxon>Saxifragales</taxon>
        <taxon>Altingiaceae</taxon>
        <taxon>Liquidambar</taxon>
    </lineage>
</organism>
<sequence length="224" mass="25278">MEEPKTVESSKTQFTTVPPSLSTVQDAHAHSNKRKLSNPDISNSSYFKIRALVHRLRPHFIEVLQTPDFRNCKAAHEIKKQMKLVMDLCKQMTMETNPKSENVLERQPLSGESMLGKEPQDEHLEEKRPEIFQPKQGPEKSVEKKSPPPPSAIEKTLGDGWVQGSYVVGGSVFGWNFITYKGSKPVYYGVTKESHRGNHRKLENDNLPSTTVESPADNKPPTPM</sequence>
<feature type="compositionally biased region" description="Basic and acidic residues" evidence="1">
    <location>
        <begin position="118"/>
        <end position="130"/>
    </location>
</feature>
<keyword evidence="3" id="KW-1185">Reference proteome</keyword>
<evidence type="ECO:0000313" key="2">
    <source>
        <dbReference type="EMBL" id="KAK9291818.1"/>
    </source>
</evidence>
<dbReference type="Proteomes" id="UP001415857">
    <property type="component" value="Unassembled WGS sequence"/>
</dbReference>
<evidence type="ECO:0000256" key="1">
    <source>
        <dbReference type="SAM" id="MobiDB-lite"/>
    </source>
</evidence>
<feature type="region of interest" description="Disordered" evidence="1">
    <location>
        <begin position="1"/>
        <end position="41"/>
    </location>
</feature>
<dbReference type="AlphaFoldDB" id="A0AAP0X9F0"/>
<protein>
    <submittedName>
        <fullName evidence="2">Uncharacterized protein</fullName>
    </submittedName>
</protein>
<dbReference type="PANTHER" id="PTHR35459:SF2">
    <property type="entry name" value="T1N6.14 PROTEIN"/>
    <property type="match status" value="1"/>
</dbReference>
<feature type="compositionally biased region" description="Basic and acidic residues" evidence="1">
    <location>
        <begin position="194"/>
        <end position="204"/>
    </location>
</feature>
<dbReference type="EMBL" id="JBBPBK010000001">
    <property type="protein sequence ID" value="KAK9291818.1"/>
    <property type="molecule type" value="Genomic_DNA"/>
</dbReference>
<name>A0AAP0X9F0_LIQFO</name>